<evidence type="ECO:0000256" key="1">
    <source>
        <dbReference type="ARBA" id="ARBA00012513"/>
    </source>
</evidence>
<evidence type="ECO:0000256" key="7">
    <source>
        <dbReference type="ARBA" id="ARBA00022840"/>
    </source>
</evidence>
<accession>A0ABQ8X5Z4</accession>
<dbReference type="InterPro" id="IPR000961">
    <property type="entry name" value="AGC-kinase_C"/>
</dbReference>
<dbReference type="SMART" id="SM00133">
    <property type="entry name" value="S_TK_X"/>
    <property type="match status" value="1"/>
</dbReference>
<keyword evidence="4" id="KW-0808">Transferase</keyword>
<dbReference type="GO" id="GO:0016301">
    <property type="term" value="F:kinase activity"/>
    <property type="evidence" value="ECO:0007669"/>
    <property type="project" value="UniProtKB-KW"/>
</dbReference>
<feature type="region of interest" description="Disordered" evidence="10">
    <location>
        <begin position="151"/>
        <end position="202"/>
    </location>
</feature>
<dbReference type="Gene3D" id="3.30.200.20">
    <property type="entry name" value="Phosphorylase Kinase, domain 1"/>
    <property type="match status" value="2"/>
</dbReference>
<evidence type="ECO:0000259" key="12">
    <source>
        <dbReference type="PROSITE" id="PS51285"/>
    </source>
</evidence>
<dbReference type="SUPFAM" id="SSF56112">
    <property type="entry name" value="Protein kinase-like (PK-like)"/>
    <property type="match status" value="1"/>
</dbReference>
<feature type="domain" description="AGC-kinase C-terminal" evidence="12">
    <location>
        <begin position="466"/>
        <end position="538"/>
    </location>
</feature>
<evidence type="ECO:0000256" key="3">
    <source>
        <dbReference type="ARBA" id="ARBA00022553"/>
    </source>
</evidence>
<name>A0ABQ8X5Z4_9EUKA</name>
<evidence type="ECO:0000256" key="6">
    <source>
        <dbReference type="ARBA" id="ARBA00022777"/>
    </source>
</evidence>
<evidence type="ECO:0000256" key="5">
    <source>
        <dbReference type="ARBA" id="ARBA00022741"/>
    </source>
</evidence>
<comment type="catalytic activity">
    <reaction evidence="9">
        <text>L-seryl-[protein] + ATP = O-phospho-L-seryl-[protein] + ADP + H(+)</text>
        <dbReference type="Rhea" id="RHEA:17989"/>
        <dbReference type="Rhea" id="RHEA-COMP:9863"/>
        <dbReference type="Rhea" id="RHEA-COMP:11604"/>
        <dbReference type="ChEBI" id="CHEBI:15378"/>
        <dbReference type="ChEBI" id="CHEBI:29999"/>
        <dbReference type="ChEBI" id="CHEBI:30616"/>
        <dbReference type="ChEBI" id="CHEBI:83421"/>
        <dbReference type="ChEBI" id="CHEBI:456216"/>
        <dbReference type="EC" id="2.7.11.1"/>
    </reaction>
</comment>
<dbReference type="PROSITE" id="PS51285">
    <property type="entry name" value="AGC_KINASE_CTER"/>
    <property type="match status" value="1"/>
</dbReference>
<keyword evidence="2" id="KW-0723">Serine/threonine-protein kinase</keyword>
<evidence type="ECO:0000256" key="8">
    <source>
        <dbReference type="ARBA" id="ARBA00047899"/>
    </source>
</evidence>
<dbReference type="InterPro" id="IPR050236">
    <property type="entry name" value="Ser_Thr_kinase_AGC"/>
</dbReference>
<dbReference type="PANTHER" id="PTHR24356:SF417">
    <property type="entry name" value="CELL CYCLE PROTEIN KINASE DBF2-RELATED"/>
    <property type="match status" value="1"/>
</dbReference>
<evidence type="ECO:0000313" key="14">
    <source>
        <dbReference type="Proteomes" id="UP001150062"/>
    </source>
</evidence>
<dbReference type="InterPro" id="IPR008271">
    <property type="entry name" value="Ser/Thr_kinase_AS"/>
</dbReference>
<comment type="caution">
    <text evidence="13">The sequence shown here is derived from an EMBL/GenBank/DDBJ whole genome shotgun (WGS) entry which is preliminary data.</text>
</comment>
<comment type="catalytic activity">
    <reaction evidence="8">
        <text>L-threonyl-[protein] + ATP = O-phospho-L-threonyl-[protein] + ADP + H(+)</text>
        <dbReference type="Rhea" id="RHEA:46608"/>
        <dbReference type="Rhea" id="RHEA-COMP:11060"/>
        <dbReference type="Rhea" id="RHEA-COMP:11605"/>
        <dbReference type="ChEBI" id="CHEBI:15378"/>
        <dbReference type="ChEBI" id="CHEBI:30013"/>
        <dbReference type="ChEBI" id="CHEBI:30616"/>
        <dbReference type="ChEBI" id="CHEBI:61977"/>
        <dbReference type="ChEBI" id="CHEBI:456216"/>
        <dbReference type="EC" id="2.7.11.1"/>
    </reaction>
</comment>
<sequence>MSKTKTKKKTKKEKKKSKKTSWGMYDKTTKIKKKISSRRRRKAALCKKYLERTELETNYYLYKRKKRVEKTKKQISTNKVVKKQAKVILQEVFFNETEYLRNQRSRIIIEDFVNLAKIGEGSFGEVFLVKKNTNRSFKQFLKSKTELTEGKEKKKKKEIDKEKEQDKKKKKKKSKKSKNKKNSQESQGSEQSDLSETSEQSDQITNTLGEIYALKRVEKKKLKTRKQVQNIWTEREVLAIHNSPWLVKLYESFQDDKYLYFVMDYHSGGDLKCLLNQINSLNEDSTRFYMAEMILTVDDLHKQGFIHRDLKPENFLISSNGHLKLTDFGLSKNIFPDQKNWKATIERMTKEELNKKRHFTLVGTPNYMSPEILSRKGYDNSVDFWSLGCILYELLAGFPPFSGDEIEETLRNIIFHTKTLTAPTTNDGQNVIGDEAWDLITVLLDVPIKDEESMFIRKLKKHKFFEGIDWVNLRTSTPPFVPELDNEMDISYFDTSYFDDFDGQLKTVITNFGTPKSFSKKDINNKFVGFTFKRYEDK</sequence>
<gene>
    <name evidence="13" type="ORF">M0813_09407</name>
</gene>
<dbReference type="Gene3D" id="1.10.510.10">
    <property type="entry name" value="Transferase(Phosphotransferase) domain 1"/>
    <property type="match status" value="1"/>
</dbReference>
<dbReference type="PROSITE" id="PS50011">
    <property type="entry name" value="PROTEIN_KINASE_DOM"/>
    <property type="match status" value="1"/>
</dbReference>
<keyword evidence="5" id="KW-0547">Nucleotide-binding</keyword>
<reference evidence="13" key="1">
    <citation type="submission" date="2022-08" db="EMBL/GenBank/DDBJ databases">
        <title>Novel sulfate-reducing endosymbionts in the free-living metamonad Anaeramoeba.</title>
        <authorList>
            <person name="Jerlstrom-Hultqvist J."/>
            <person name="Cepicka I."/>
            <person name="Gallot-Lavallee L."/>
            <person name="Salas-Leiva D."/>
            <person name="Curtis B.A."/>
            <person name="Zahonova K."/>
            <person name="Pipaliya S."/>
            <person name="Dacks J."/>
            <person name="Roger A.J."/>
        </authorList>
    </citation>
    <scope>NUCLEOTIDE SEQUENCE</scope>
    <source>
        <strain evidence="13">Schooner1</strain>
    </source>
</reference>
<evidence type="ECO:0000313" key="13">
    <source>
        <dbReference type="EMBL" id="KAJ6227992.1"/>
    </source>
</evidence>
<proteinExistence type="predicted"/>
<feature type="compositionally biased region" description="Polar residues" evidence="10">
    <location>
        <begin position="190"/>
        <end position="202"/>
    </location>
</feature>
<dbReference type="EMBL" id="JAOAOG010000331">
    <property type="protein sequence ID" value="KAJ6227992.1"/>
    <property type="molecule type" value="Genomic_DNA"/>
</dbReference>
<dbReference type="Proteomes" id="UP001150062">
    <property type="component" value="Unassembled WGS sequence"/>
</dbReference>
<evidence type="ECO:0000256" key="9">
    <source>
        <dbReference type="ARBA" id="ARBA00048679"/>
    </source>
</evidence>
<dbReference type="Pfam" id="PF00069">
    <property type="entry name" value="Pkinase"/>
    <property type="match status" value="1"/>
</dbReference>
<evidence type="ECO:0000259" key="11">
    <source>
        <dbReference type="PROSITE" id="PS50011"/>
    </source>
</evidence>
<dbReference type="EC" id="2.7.11.1" evidence="1"/>
<organism evidence="13 14">
    <name type="scientific">Anaeramoeba flamelloides</name>
    <dbReference type="NCBI Taxonomy" id="1746091"/>
    <lineage>
        <taxon>Eukaryota</taxon>
        <taxon>Metamonada</taxon>
        <taxon>Anaeramoebidae</taxon>
        <taxon>Anaeramoeba</taxon>
    </lineage>
</organism>
<keyword evidence="3" id="KW-0597">Phosphoprotein</keyword>
<dbReference type="PANTHER" id="PTHR24356">
    <property type="entry name" value="SERINE/THREONINE-PROTEIN KINASE"/>
    <property type="match status" value="1"/>
</dbReference>
<dbReference type="InterPro" id="IPR011009">
    <property type="entry name" value="Kinase-like_dom_sf"/>
</dbReference>
<feature type="compositionally biased region" description="Basic residues" evidence="10">
    <location>
        <begin position="1"/>
        <end position="19"/>
    </location>
</feature>
<dbReference type="PROSITE" id="PS00108">
    <property type="entry name" value="PROTEIN_KINASE_ST"/>
    <property type="match status" value="1"/>
</dbReference>
<feature type="compositionally biased region" description="Basic and acidic residues" evidence="10">
    <location>
        <begin position="151"/>
        <end position="167"/>
    </location>
</feature>
<keyword evidence="7" id="KW-0067">ATP-binding</keyword>
<protein>
    <recommendedName>
        <fullName evidence="1">non-specific serine/threonine protein kinase</fullName>
        <ecNumber evidence="1">2.7.11.1</ecNumber>
    </recommendedName>
</protein>
<feature type="region of interest" description="Disordered" evidence="10">
    <location>
        <begin position="1"/>
        <end position="22"/>
    </location>
</feature>
<dbReference type="InterPro" id="IPR000719">
    <property type="entry name" value="Prot_kinase_dom"/>
</dbReference>
<evidence type="ECO:0000256" key="4">
    <source>
        <dbReference type="ARBA" id="ARBA00022679"/>
    </source>
</evidence>
<keyword evidence="6 13" id="KW-0418">Kinase</keyword>
<dbReference type="SMART" id="SM00220">
    <property type="entry name" value="S_TKc"/>
    <property type="match status" value="1"/>
</dbReference>
<evidence type="ECO:0000256" key="10">
    <source>
        <dbReference type="SAM" id="MobiDB-lite"/>
    </source>
</evidence>
<feature type="domain" description="Protein kinase" evidence="11">
    <location>
        <begin position="112"/>
        <end position="465"/>
    </location>
</feature>
<feature type="compositionally biased region" description="Basic residues" evidence="10">
    <location>
        <begin position="168"/>
        <end position="181"/>
    </location>
</feature>
<keyword evidence="14" id="KW-1185">Reference proteome</keyword>
<evidence type="ECO:0000256" key="2">
    <source>
        <dbReference type="ARBA" id="ARBA00022527"/>
    </source>
</evidence>